<dbReference type="SMART" id="SM00240">
    <property type="entry name" value="FHA"/>
    <property type="match status" value="1"/>
</dbReference>
<feature type="region of interest" description="Disordered" evidence="1">
    <location>
        <begin position="1"/>
        <end position="25"/>
    </location>
</feature>
<gene>
    <name evidence="3" type="ORF">QTG54_000897</name>
</gene>
<dbReference type="Gene3D" id="2.60.200.20">
    <property type="match status" value="1"/>
</dbReference>
<sequence length="448" mass="48527">MATCVSSESNPFTPSPSFTLKPRGEKCSSSASHFGALRLAPSFGRGLRIRSSFDGQDQTIMFDAQNFEEQAEPPSMAIEPPTWAVKANGEARLEPVGLTASTHDPMDLSSNPCFQVGRSPSSDMQLIHPTSSRKHALIFHHPNGSCYVVDCGSSHGTFVNGVRVASPTLQQGSDQATAVPHRVRKGSLIRFGGTGAPTFVLKSFITSLEVLVAELNTGKTTNHSSSCIVPARVGTHSPTKSDRPVKGEQPSLSPTLSPTTPTPNKERKLHCSPETAALVALNTRVNALGGGASLTDRNLLIAQEAALKFATAPDERDQINSCLLGKRNRFNSDVGFDTPSFDRVKRVRSASFPASFPFILSPNPACSIMKIQEDDARFQELTETPLVFHRALTSSNLELDLLDGTEERQPKVKFQEEVENFYPASVTPDEDFGSFDRLVTPNLESMIL</sequence>
<name>A0AAD8YM77_9STRA</name>
<feature type="compositionally biased region" description="Low complexity" evidence="1">
    <location>
        <begin position="250"/>
        <end position="263"/>
    </location>
</feature>
<proteinExistence type="predicted"/>
<protein>
    <recommendedName>
        <fullName evidence="2">FHA domain-containing protein</fullName>
    </recommendedName>
</protein>
<feature type="compositionally biased region" description="Polar residues" evidence="1">
    <location>
        <begin position="1"/>
        <end position="18"/>
    </location>
</feature>
<evidence type="ECO:0000313" key="3">
    <source>
        <dbReference type="EMBL" id="KAK1748958.1"/>
    </source>
</evidence>
<organism evidence="3 4">
    <name type="scientific">Skeletonema marinoi</name>
    <dbReference type="NCBI Taxonomy" id="267567"/>
    <lineage>
        <taxon>Eukaryota</taxon>
        <taxon>Sar</taxon>
        <taxon>Stramenopiles</taxon>
        <taxon>Ochrophyta</taxon>
        <taxon>Bacillariophyta</taxon>
        <taxon>Coscinodiscophyceae</taxon>
        <taxon>Thalassiosirophycidae</taxon>
        <taxon>Thalassiosirales</taxon>
        <taxon>Skeletonemataceae</taxon>
        <taxon>Skeletonema</taxon>
        <taxon>Skeletonema marinoi-dohrnii complex</taxon>
    </lineage>
</organism>
<evidence type="ECO:0000256" key="1">
    <source>
        <dbReference type="SAM" id="MobiDB-lite"/>
    </source>
</evidence>
<dbReference type="InterPro" id="IPR050923">
    <property type="entry name" value="Cell_Proc_Reg/RNA_Proc"/>
</dbReference>
<accession>A0AAD8YM77</accession>
<comment type="caution">
    <text evidence="3">The sequence shown here is derived from an EMBL/GenBank/DDBJ whole genome shotgun (WGS) entry which is preliminary data.</text>
</comment>
<dbReference type="Pfam" id="PF00498">
    <property type="entry name" value="FHA"/>
    <property type="match status" value="1"/>
</dbReference>
<dbReference type="EMBL" id="JATAAI010000001">
    <property type="protein sequence ID" value="KAK1748958.1"/>
    <property type="molecule type" value="Genomic_DNA"/>
</dbReference>
<feature type="region of interest" description="Disordered" evidence="1">
    <location>
        <begin position="221"/>
        <end position="268"/>
    </location>
</feature>
<reference evidence="3" key="1">
    <citation type="submission" date="2023-06" db="EMBL/GenBank/DDBJ databases">
        <title>Survivors Of The Sea: Transcriptome response of Skeletonema marinoi to long-term dormancy.</title>
        <authorList>
            <person name="Pinder M.I.M."/>
            <person name="Kourtchenko O."/>
            <person name="Robertson E.K."/>
            <person name="Larsson T."/>
            <person name="Maumus F."/>
            <person name="Osuna-Cruz C.M."/>
            <person name="Vancaester E."/>
            <person name="Stenow R."/>
            <person name="Vandepoele K."/>
            <person name="Ploug H."/>
            <person name="Bruchert V."/>
            <person name="Godhe A."/>
            <person name="Topel M."/>
        </authorList>
    </citation>
    <scope>NUCLEOTIDE SEQUENCE</scope>
    <source>
        <strain evidence="3">R05AC</strain>
    </source>
</reference>
<keyword evidence="4" id="KW-1185">Reference proteome</keyword>
<dbReference type="Proteomes" id="UP001224775">
    <property type="component" value="Unassembled WGS sequence"/>
</dbReference>
<evidence type="ECO:0000313" key="4">
    <source>
        <dbReference type="Proteomes" id="UP001224775"/>
    </source>
</evidence>
<dbReference type="PROSITE" id="PS50006">
    <property type="entry name" value="FHA_DOMAIN"/>
    <property type="match status" value="1"/>
</dbReference>
<feature type="domain" description="FHA" evidence="2">
    <location>
        <begin position="114"/>
        <end position="164"/>
    </location>
</feature>
<dbReference type="AlphaFoldDB" id="A0AAD8YM77"/>
<dbReference type="InterPro" id="IPR000253">
    <property type="entry name" value="FHA_dom"/>
</dbReference>
<dbReference type="SUPFAM" id="SSF49879">
    <property type="entry name" value="SMAD/FHA domain"/>
    <property type="match status" value="1"/>
</dbReference>
<dbReference type="InterPro" id="IPR008984">
    <property type="entry name" value="SMAD_FHA_dom_sf"/>
</dbReference>
<evidence type="ECO:0000259" key="2">
    <source>
        <dbReference type="PROSITE" id="PS50006"/>
    </source>
</evidence>
<dbReference type="PANTHER" id="PTHR23308">
    <property type="entry name" value="NUCLEAR INHIBITOR OF PROTEIN PHOSPHATASE-1"/>
    <property type="match status" value="1"/>
</dbReference>